<gene>
    <name evidence="2" type="ORF">APZ42_032483</name>
</gene>
<reference evidence="2 3" key="1">
    <citation type="submission" date="2016-03" db="EMBL/GenBank/DDBJ databases">
        <title>EvidentialGene: Evidence-directed Construction of Genes on Genomes.</title>
        <authorList>
            <person name="Gilbert D.G."/>
            <person name="Choi J.-H."/>
            <person name="Mockaitis K."/>
            <person name="Colbourne J."/>
            <person name="Pfrender M."/>
        </authorList>
    </citation>
    <scope>NUCLEOTIDE SEQUENCE [LARGE SCALE GENOMIC DNA]</scope>
    <source>
        <strain evidence="2 3">Xinb3</strain>
        <tissue evidence="2">Complete organism</tissue>
    </source>
</reference>
<dbReference type="AlphaFoldDB" id="A0A164LL64"/>
<name>A0A164LL64_9CRUS</name>
<evidence type="ECO:0000313" key="3">
    <source>
        <dbReference type="Proteomes" id="UP000076858"/>
    </source>
</evidence>
<keyword evidence="1" id="KW-1133">Transmembrane helix</keyword>
<evidence type="ECO:0000256" key="1">
    <source>
        <dbReference type="SAM" id="Phobius"/>
    </source>
</evidence>
<keyword evidence="3" id="KW-1185">Reference proteome</keyword>
<sequence>MVQQIASQPDIFRLAFHHPTSLLANSHVDIDDKGHFSISFFFFFLEGENVGRDLTLFSFIFFFCMCVFPSLLNEGELALPDFRLAAR</sequence>
<keyword evidence="1" id="KW-0812">Transmembrane</keyword>
<dbReference type="Proteomes" id="UP000076858">
    <property type="component" value="Unassembled WGS sequence"/>
</dbReference>
<proteinExistence type="predicted"/>
<evidence type="ECO:0000313" key="2">
    <source>
        <dbReference type="EMBL" id="KZS04218.1"/>
    </source>
</evidence>
<comment type="caution">
    <text evidence="2">The sequence shown here is derived from an EMBL/GenBank/DDBJ whole genome shotgun (WGS) entry which is preliminary data.</text>
</comment>
<protein>
    <submittedName>
        <fullName evidence="2">Uncharacterized protein</fullName>
    </submittedName>
</protein>
<keyword evidence="1" id="KW-0472">Membrane</keyword>
<organism evidence="2 3">
    <name type="scientific">Daphnia magna</name>
    <dbReference type="NCBI Taxonomy" id="35525"/>
    <lineage>
        <taxon>Eukaryota</taxon>
        <taxon>Metazoa</taxon>
        <taxon>Ecdysozoa</taxon>
        <taxon>Arthropoda</taxon>
        <taxon>Crustacea</taxon>
        <taxon>Branchiopoda</taxon>
        <taxon>Diplostraca</taxon>
        <taxon>Cladocera</taxon>
        <taxon>Anomopoda</taxon>
        <taxon>Daphniidae</taxon>
        <taxon>Daphnia</taxon>
    </lineage>
</organism>
<dbReference type="EMBL" id="LRGB01003123">
    <property type="protein sequence ID" value="KZS04218.1"/>
    <property type="molecule type" value="Genomic_DNA"/>
</dbReference>
<feature type="transmembrane region" description="Helical" evidence="1">
    <location>
        <begin position="54"/>
        <end position="72"/>
    </location>
</feature>
<accession>A0A164LL64</accession>